<dbReference type="Proteomes" id="UP001589828">
    <property type="component" value="Unassembled WGS sequence"/>
</dbReference>
<organism evidence="1 2">
    <name type="scientific">Mucilaginibacter angelicae</name>
    <dbReference type="NCBI Taxonomy" id="869718"/>
    <lineage>
        <taxon>Bacteria</taxon>
        <taxon>Pseudomonadati</taxon>
        <taxon>Bacteroidota</taxon>
        <taxon>Sphingobacteriia</taxon>
        <taxon>Sphingobacteriales</taxon>
        <taxon>Sphingobacteriaceae</taxon>
        <taxon>Mucilaginibacter</taxon>
    </lineage>
</organism>
<dbReference type="SUPFAM" id="SSF53756">
    <property type="entry name" value="UDP-Glycosyltransferase/glycogen phosphorylase"/>
    <property type="match status" value="1"/>
</dbReference>
<dbReference type="Gene3D" id="3.40.50.2000">
    <property type="entry name" value="Glycogen Phosphorylase B"/>
    <property type="match status" value="2"/>
</dbReference>
<keyword evidence="2" id="KW-1185">Reference proteome</keyword>
<dbReference type="EMBL" id="JBHLTS010000021">
    <property type="protein sequence ID" value="MFC0514564.1"/>
    <property type="molecule type" value="Genomic_DNA"/>
</dbReference>
<name>A0ABV6L512_9SPHI</name>
<evidence type="ECO:0000313" key="2">
    <source>
        <dbReference type="Proteomes" id="UP001589828"/>
    </source>
</evidence>
<proteinExistence type="predicted"/>
<evidence type="ECO:0008006" key="3">
    <source>
        <dbReference type="Google" id="ProtNLM"/>
    </source>
</evidence>
<sequence length="405" mass="45336">MKNITLITTGQPTTNPRLVKEAETLISQGYRVKVICCFYQSWALQYDEEITSKYPGVYVYCGGDPLKGKMAYVRSRLRQKLSLLLFKYLKYKGAAENAISRTHTEALSLAKSIQTDLYIAHNLGALPAAVKAARKQGVPVGYDAEDMHTGQYLSGTDAMYRLNKYIEEQYFPRTSYFTAASPLIAEYYAARYNYLAPLVINNVFPKTPFGIRQHVEQGGPLKLFWFSQTVGPERGIETIVKAMAGSPGRVELHLLGNCSARDKEALLSLAGQTGLMDGQLYFHDPVPAGKLFSFAAQFDIGMATETGVPLNRDICLTNKVFTYIQCGLAMIASDTQAQKLFLQQYPDSGKLYRTGDEGSLRACIDAYLISPELLHRTRSSNYRLGQTELNWESESRHFLKLIETI</sequence>
<dbReference type="RefSeq" id="WP_377022408.1">
    <property type="nucleotide sequence ID" value="NZ_JBHLTS010000021.1"/>
</dbReference>
<protein>
    <recommendedName>
        <fullName evidence="3">Glycosyltransferase subfamily 4-like N-terminal domain-containing protein</fullName>
    </recommendedName>
</protein>
<comment type="caution">
    <text evidence="1">The sequence shown here is derived from an EMBL/GenBank/DDBJ whole genome shotgun (WGS) entry which is preliminary data.</text>
</comment>
<gene>
    <name evidence="1" type="ORF">ACFFGT_10140</name>
</gene>
<accession>A0ABV6L512</accession>
<evidence type="ECO:0000313" key="1">
    <source>
        <dbReference type="EMBL" id="MFC0514564.1"/>
    </source>
</evidence>
<reference evidence="1 2" key="1">
    <citation type="submission" date="2024-09" db="EMBL/GenBank/DDBJ databases">
        <authorList>
            <person name="Sun Q."/>
            <person name="Mori K."/>
        </authorList>
    </citation>
    <scope>NUCLEOTIDE SEQUENCE [LARGE SCALE GENOMIC DNA]</scope>
    <source>
        <strain evidence="1 2">NCAIM B.02415</strain>
    </source>
</reference>